<comment type="catalytic activity">
    <reaction evidence="2">
        <text>uridine(2604) in 23S rRNA = pseudouridine(2604) in 23S rRNA</text>
        <dbReference type="Rhea" id="RHEA:38875"/>
        <dbReference type="Rhea" id="RHEA-COMP:10093"/>
        <dbReference type="Rhea" id="RHEA-COMP:10094"/>
        <dbReference type="ChEBI" id="CHEBI:65314"/>
        <dbReference type="ChEBI" id="CHEBI:65315"/>
        <dbReference type="EC" id="5.4.99.21"/>
    </reaction>
</comment>
<evidence type="ECO:0000256" key="6">
    <source>
        <dbReference type="ARBA" id="ARBA00041697"/>
    </source>
</evidence>
<dbReference type="PROSITE" id="PS50889">
    <property type="entry name" value="S4"/>
    <property type="match status" value="1"/>
</dbReference>
<dbReference type="Gene3D" id="3.30.2350.10">
    <property type="entry name" value="Pseudouridine synthase"/>
    <property type="match status" value="1"/>
</dbReference>
<dbReference type="CDD" id="cd02555">
    <property type="entry name" value="PSSA_1"/>
    <property type="match status" value="1"/>
</dbReference>
<dbReference type="InterPro" id="IPR002942">
    <property type="entry name" value="S4_RNA-bd"/>
</dbReference>
<protein>
    <recommendedName>
        <fullName evidence="4">Dual-specificity RNA pseudouridine synthase RluF</fullName>
        <ecNumber evidence="3">5.4.99.21</ecNumber>
    </recommendedName>
    <alternativeName>
        <fullName evidence="6">23S rRNA pseudouridine(2604) synthase</fullName>
    </alternativeName>
    <alternativeName>
        <fullName evidence="8">Ribosomal large subunit pseudouridine synthase F</fullName>
    </alternativeName>
    <alternativeName>
        <fullName evidence="7">rRNA pseudouridylate synthase F</fullName>
    </alternativeName>
    <alternativeName>
        <fullName evidence="9">rRNA-uridine isomerase F</fullName>
    </alternativeName>
    <alternativeName>
        <fullName evidence="5">tRNA(Tyr) pseudouridine(35) synthase</fullName>
    </alternativeName>
</protein>
<dbReference type="PANTHER" id="PTHR47683:SF2">
    <property type="entry name" value="RNA-BINDING S4 DOMAIN-CONTAINING PROTEIN"/>
    <property type="match status" value="1"/>
</dbReference>
<dbReference type="GO" id="GO:0001522">
    <property type="term" value="P:pseudouridine synthesis"/>
    <property type="evidence" value="ECO:0007669"/>
    <property type="project" value="InterPro"/>
</dbReference>
<keyword evidence="10" id="KW-0694">RNA-binding</keyword>
<dbReference type="Proteomes" id="UP000184226">
    <property type="component" value="Unassembled WGS sequence"/>
</dbReference>
<gene>
    <name evidence="12" type="ORF">SAMN04488135_12047</name>
</gene>
<organism evidence="12 13">
    <name type="scientific">Pollutimonas bauzanensis</name>
    <dbReference type="NCBI Taxonomy" id="658167"/>
    <lineage>
        <taxon>Bacteria</taxon>
        <taxon>Pseudomonadati</taxon>
        <taxon>Pseudomonadota</taxon>
        <taxon>Betaproteobacteria</taxon>
        <taxon>Burkholderiales</taxon>
        <taxon>Alcaligenaceae</taxon>
        <taxon>Pollutimonas</taxon>
    </lineage>
</organism>
<evidence type="ECO:0000256" key="9">
    <source>
        <dbReference type="ARBA" id="ARBA00043147"/>
    </source>
</evidence>
<evidence type="ECO:0000313" key="12">
    <source>
        <dbReference type="EMBL" id="SHI29113.1"/>
    </source>
</evidence>
<evidence type="ECO:0000259" key="11">
    <source>
        <dbReference type="SMART" id="SM00363"/>
    </source>
</evidence>
<dbReference type="Pfam" id="PF01479">
    <property type="entry name" value="S4"/>
    <property type="match status" value="1"/>
</dbReference>
<dbReference type="EMBL" id="FQXE01000020">
    <property type="protein sequence ID" value="SHI29113.1"/>
    <property type="molecule type" value="Genomic_DNA"/>
</dbReference>
<dbReference type="STRING" id="658167.SAMN04488135_12047"/>
<dbReference type="EC" id="5.4.99.21" evidence="3"/>
<dbReference type="SUPFAM" id="SSF55120">
    <property type="entry name" value="Pseudouridine synthase"/>
    <property type="match status" value="1"/>
</dbReference>
<dbReference type="Gene3D" id="3.10.290.10">
    <property type="entry name" value="RNA-binding S4 domain"/>
    <property type="match status" value="1"/>
</dbReference>
<proteinExistence type="predicted"/>
<evidence type="ECO:0000256" key="2">
    <source>
        <dbReference type="ARBA" id="ARBA00036535"/>
    </source>
</evidence>
<evidence type="ECO:0000313" key="13">
    <source>
        <dbReference type="Proteomes" id="UP000184226"/>
    </source>
</evidence>
<dbReference type="GO" id="GO:0006396">
    <property type="term" value="P:RNA processing"/>
    <property type="evidence" value="ECO:0007669"/>
    <property type="project" value="UniProtKB-ARBA"/>
</dbReference>
<sequence>MGLLRHAAEAIVYNASWHSPSLAARATARLSDWPAMTETLRLSKYLADLLSCSRREAENYVQGGWVSVDGHVVEEPGFRIGPRQQVELAENASAADHKPATILLHKPPGYGSGARSRPASDLLVPANQAPDDRSGRHLVKRDLIGLELIMPLAPDASGLVVFTQEHGIVRKLVEDAARIEQEYVVEVAGELSAEGLARLNHGLSWRGAPLPPAKVSWQNETRLRFALKNPPAGLIADMCRQVGLQVLGVKRIRIGRAPMARLAPGQWRYLLGYERF</sequence>
<reference evidence="12 13" key="1">
    <citation type="submission" date="2016-11" db="EMBL/GenBank/DDBJ databases">
        <authorList>
            <person name="Jaros S."/>
            <person name="Januszkiewicz K."/>
            <person name="Wedrychowicz H."/>
        </authorList>
    </citation>
    <scope>NUCLEOTIDE SEQUENCE [LARGE SCALE GENOMIC DNA]</scope>
    <source>
        <strain evidence="12 13">CGMCC 1.10190</strain>
    </source>
</reference>
<name>A0A1M5ZYY8_9BURK</name>
<comment type="catalytic activity">
    <reaction evidence="1">
        <text>uridine(35) in tRNA(Tyr) = pseudouridine(35) in tRNA(Tyr)</text>
        <dbReference type="Rhea" id="RHEA:60556"/>
        <dbReference type="Rhea" id="RHEA-COMP:15607"/>
        <dbReference type="Rhea" id="RHEA-COMP:15608"/>
        <dbReference type="ChEBI" id="CHEBI:65314"/>
        <dbReference type="ChEBI" id="CHEBI:65315"/>
    </reaction>
</comment>
<dbReference type="PANTHER" id="PTHR47683">
    <property type="entry name" value="PSEUDOURIDINE SYNTHASE FAMILY PROTEIN-RELATED"/>
    <property type="match status" value="1"/>
</dbReference>
<accession>A0A1M5ZYY8</accession>
<evidence type="ECO:0000256" key="1">
    <source>
        <dbReference type="ARBA" id="ARBA00036390"/>
    </source>
</evidence>
<evidence type="ECO:0000256" key="5">
    <source>
        <dbReference type="ARBA" id="ARBA00041420"/>
    </source>
</evidence>
<dbReference type="InterPro" id="IPR036986">
    <property type="entry name" value="S4_RNA-bd_sf"/>
</dbReference>
<dbReference type="GO" id="GO:0160138">
    <property type="term" value="F:23S rRNA pseudouridine(2604) synthase activity"/>
    <property type="evidence" value="ECO:0007669"/>
    <property type="project" value="UniProtKB-EC"/>
</dbReference>
<evidence type="ECO:0000256" key="7">
    <source>
        <dbReference type="ARBA" id="ARBA00042843"/>
    </source>
</evidence>
<dbReference type="CDD" id="cd00165">
    <property type="entry name" value="S4"/>
    <property type="match status" value="1"/>
</dbReference>
<dbReference type="SMART" id="SM00363">
    <property type="entry name" value="S4"/>
    <property type="match status" value="1"/>
</dbReference>
<dbReference type="InterPro" id="IPR020103">
    <property type="entry name" value="PsdUridine_synth_cat_dom_sf"/>
</dbReference>
<evidence type="ECO:0000256" key="10">
    <source>
        <dbReference type="PROSITE-ProRule" id="PRU00182"/>
    </source>
</evidence>
<feature type="domain" description="RNA-binding S4" evidence="11">
    <location>
        <begin position="40"/>
        <end position="99"/>
    </location>
</feature>
<evidence type="ECO:0000256" key="4">
    <source>
        <dbReference type="ARBA" id="ARBA00039989"/>
    </source>
</evidence>
<evidence type="ECO:0000256" key="3">
    <source>
        <dbReference type="ARBA" id="ARBA00038922"/>
    </source>
</evidence>
<keyword evidence="13" id="KW-1185">Reference proteome</keyword>
<dbReference type="AlphaFoldDB" id="A0A1M5ZYY8"/>
<evidence type="ECO:0000256" key="8">
    <source>
        <dbReference type="ARBA" id="ARBA00042890"/>
    </source>
</evidence>
<dbReference type="GO" id="GO:0003723">
    <property type="term" value="F:RNA binding"/>
    <property type="evidence" value="ECO:0007669"/>
    <property type="project" value="UniProtKB-KW"/>
</dbReference>
<dbReference type="SUPFAM" id="SSF55174">
    <property type="entry name" value="Alpha-L RNA-binding motif"/>
    <property type="match status" value="1"/>
</dbReference>
<dbReference type="InterPro" id="IPR050343">
    <property type="entry name" value="RsuA_PseudoU_synthase"/>
</dbReference>